<dbReference type="OrthoDB" id="6623662at2759"/>
<evidence type="ECO:0000313" key="2">
    <source>
        <dbReference type="EMBL" id="JAC51788.1"/>
    </source>
</evidence>
<organism evidence="2">
    <name type="scientific">Bactrocera dorsalis</name>
    <name type="common">Oriental fruit fly</name>
    <name type="synonym">Dacus dorsalis</name>
    <dbReference type="NCBI Taxonomy" id="27457"/>
    <lineage>
        <taxon>Eukaryota</taxon>
        <taxon>Metazoa</taxon>
        <taxon>Ecdysozoa</taxon>
        <taxon>Arthropoda</taxon>
        <taxon>Hexapoda</taxon>
        <taxon>Insecta</taxon>
        <taxon>Pterygota</taxon>
        <taxon>Neoptera</taxon>
        <taxon>Endopterygota</taxon>
        <taxon>Diptera</taxon>
        <taxon>Brachycera</taxon>
        <taxon>Muscomorpha</taxon>
        <taxon>Tephritoidea</taxon>
        <taxon>Tephritidae</taxon>
        <taxon>Bactrocera</taxon>
        <taxon>Bactrocera</taxon>
    </lineage>
</organism>
<reference evidence="2" key="1">
    <citation type="journal article" date="2014" name="BMC Genomics">
        <title>Characterizing the developmental transcriptome of the oriental fruit fly, Bactrocera dorsalis (Diptera: Tephritidae) through comparative genomic analysis with Drosophila melanogaster utilizing modENCODE datasets.</title>
        <authorList>
            <person name="Geib S.M."/>
            <person name="Calla B."/>
            <person name="Hall B."/>
            <person name="Hou S."/>
            <person name="Manoukis N.C."/>
        </authorList>
    </citation>
    <scope>NUCLEOTIDE SEQUENCE</scope>
    <source>
        <strain evidence="2">Punador</strain>
    </source>
</reference>
<accession>A0A034WDD9</accession>
<dbReference type="Pfam" id="PF14846">
    <property type="entry name" value="DUF4485"/>
    <property type="match status" value="1"/>
</dbReference>
<name>A0A034WDD9_BACDO</name>
<evidence type="ECO:0000259" key="1">
    <source>
        <dbReference type="Pfam" id="PF14846"/>
    </source>
</evidence>
<dbReference type="InterPro" id="IPR027831">
    <property type="entry name" value="DUF4485"/>
</dbReference>
<dbReference type="EMBL" id="GAKP01007164">
    <property type="protein sequence ID" value="JAC51788.1"/>
    <property type="molecule type" value="Transcribed_RNA"/>
</dbReference>
<protein>
    <recommendedName>
        <fullName evidence="1">DUF4485 domain-containing protein</fullName>
    </recommendedName>
</protein>
<sequence length="313" mass="35390">MSYNSSGIDFDYLLTKDFLLFLDLCRDPNQVFTPNSDESCLAQLWLDKLCRYDCADLDERRLRNIYMSYLCCCLIEGVLKGPFSDQPRDGRLQMVNFNAVKKQPLSCPVVCPARTTYKGCEDAKSKRFSDNCEQQLGSCYSSDNVGNSVAAGSSVESSVHREIMRCSTPEVRFSTDIQCEPSATGIKRRSSGNVFSNYMVREIITPSAYNTFSSECSMPCDCCQEYDAFANMKDTFRRDVIVLLKAIEAELSGYVGSGCNKYLESELLRYKSFIMNFSHIARVLNKLKSQSALRSFLLLSLQDDLIKLINEPL</sequence>
<dbReference type="AlphaFoldDB" id="A0A034WDD9"/>
<proteinExistence type="predicted"/>
<feature type="domain" description="DUF4485" evidence="1">
    <location>
        <begin position="35"/>
        <end position="94"/>
    </location>
</feature>